<dbReference type="EMBL" id="BDSG01000166">
    <property type="protein sequence ID" value="GBL12492.1"/>
    <property type="molecule type" value="Genomic_DNA"/>
</dbReference>
<dbReference type="InterPro" id="IPR032708">
    <property type="entry name" value="McjB_C"/>
</dbReference>
<dbReference type="NCBIfam" id="NF033537">
    <property type="entry name" value="lasso_biosyn_B2"/>
    <property type="match status" value="1"/>
</dbReference>
<name>A0A2Z6UTR0_MICAE</name>
<gene>
    <name evidence="2" type="ORF">MSj_04009</name>
</gene>
<protein>
    <recommendedName>
        <fullName evidence="1">Microcin J25-processing protein McjB C-terminal domain-containing protein</fullName>
    </recommendedName>
</protein>
<dbReference type="AlphaFoldDB" id="A0A2Z6UTR0"/>
<accession>A0A2Z6UTR0</accession>
<dbReference type="Proteomes" id="UP000248272">
    <property type="component" value="Unassembled WGS sequence"/>
</dbReference>
<comment type="caution">
    <text evidence="2">The sequence shown here is derived from an EMBL/GenBank/DDBJ whole genome shotgun (WGS) entry which is preliminary data.</text>
</comment>
<organism evidence="2 3">
    <name type="scientific">Microcystis aeruginosa Sj</name>
    <dbReference type="NCBI Taxonomy" id="1979544"/>
    <lineage>
        <taxon>Bacteria</taxon>
        <taxon>Bacillati</taxon>
        <taxon>Cyanobacteriota</taxon>
        <taxon>Cyanophyceae</taxon>
        <taxon>Oscillatoriophycideae</taxon>
        <taxon>Chroococcales</taxon>
        <taxon>Microcystaceae</taxon>
        <taxon>Microcystis</taxon>
    </lineage>
</organism>
<proteinExistence type="predicted"/>
<dbReference type="InterPro" id="IPR053521">
    <property type="entry name" value="McjB-like"/>
</dbReference>
<dbReference type="RefSeq" id="WP_110580578.1">
    <property type="nucleotide sequence ID" value="NZ_BDSG01000166.1"/>
</dbReference>
<evidence type="ECO:0000259" key="1">
    <source>
        <dbReference type="Pfam" id="PF13471"/>
    </source>
</evidence>
<feature type="domain" description="Microcin J25-processing protein McjB C-terminal" evidence="1">
    <location>
        <begin position="161"/>
        <end position="241"/>
    </location>
</feature>
<dbReference type="Pfam" id="PF13471">
    <property type="entry name" value="Transglut_core3"/>
    <property type="match status" value="1"/>
</dbReference>
<reference evidence="2 3" key="1">
    <citation type="journal article" date="2018" name="Front. Microbiol.">
        <title>Adaptation of the Freshwater Bloom-Forming Cyanobacterium Microcystis aeruginosa to Brackish Water Is Driven by Recent Horizontal Transfer of Sucrose Genes.</title>
        <authorList>
            <person name="Tanabe Y."/>
            <person name="Hodoki Y."/>
            <person name="Sano T."/>
            <person name="Tada K."/>
            <person name="Watanabe M.M."/>
        </authorList>
    </citation>
    <scope>NUCLEOTIDE SEQUENCE [LARGE SCALE GENOMIC DNA]</scope>
    <source>
        <strain evidence="2 3">Sj</strain>
    </source>
</reference>
<sequence length="246" mass="27607">MYFHPLDYVYIAYFNGDAVVLNLKLDQYLILPERLSKHLHTAITKDLQLANGKYNLVNSDLPELPSDFSDSIEALIDAGILSPQLKKVQSSRPLRRESVPGGASNIDWRLSPADIAEVVGIALIAEAYITLIKVYLIIKLSGFYGLIKAIEKRNITSEIVDIEKYRPLVSAVNKAAFYFPVRVKCLEWSATLALMALRRTWRCNMEIGVQNTPFAAHAWVKASDRVIADTQELLGELSVILSEPFQ</sequence>
<evidence type="ECO:0000313" key="2">
    <source>
        <dbReference type="EMBL" id="GBL12492.1"/>
    </source>
</evidence>
<evidence type="ECO:0000313" key="3">
    <source>
        <dbReference type="Proteomes" id="UP000248272"/>
    </source>
</evidence>